<proteinExistence type="predicted"/>
<evidence type="ECO:0000313" key="1">
    <source>
        <dbReference type="Proteomes" id="UP000887579"/>
    </source>
</evidence>
<name>A0AC34FCC8_9BILA</name>
<evidence type="ECO:0000313" key="2">
    <source>
        <dbReference type="WBParaSite" id="ES5_v2.g15059.t1"/>
    </source>
</evidence>
<organism evidence="1 2">
    <name type="scientific">Panagrolaimus sp. ES5</name>
    <dbReference type="NCBI Taxonomy" id="591445"/>
    <lineage>
        <taxon>Eukaryota</taxon>
        <taxon>Metazoa</taxon>
        <taxon>Ecdysozoa</taxon>
        <taxon>Nematoda</taxon>
        <taxon>Chromadorea</taxon>
        <taxon>Rhabditida</taxon>
        <taxon>Tylenchina</taxon>
        <taxon>Panagrolaimomorpha</taxon>
        <taxon>Panagrolaimoidea</taxon>
        <taxon>Panagrolaimidae</taxon>
        <taxon>Panagrolaimus</taxon>
    </lineage>
</organism>
<sequence length="202" mass="23424">MALEYHVQPMFTILMKIFIFSVGTITISIAVSLRTEEIRATNKFLDFNFTTTTRIIVYFLVSMIAIYEFITTLTFGYKFWETMSRKHRSTTSKWYLKNYPEAGCCGVYSPKELLFDGIVENFCEKAEFQTILFSKWRQSNIQNLDQKLELFAPSFCCQHPKMKIEDEKLHDPCSIDPVAVGQTHTDATLDPLKHLPKIYSVG</sequence>
<dbReference type="WBParaSite" id="ES5_v2.g15059.t1">
    <property type="protein sequence ID" value="ES5_v2.g15059.t1"/>
    <property type="gene ID" value="ES5_v2.g15059"/>
</dbReference>
<reference evidence="2" key="1">
    <citation type="submission" date="2022-11" db="UniProtKB">
        <authorList>
            <consortium name="WormBaseParasite"/>
        </authorList>
    </citation>
    <scope>IDENTIFICATION</scope>
</reference>
<protein>
    <submittedName>
        <fullName evidence="2">Tetraspanin 6</fullName>
    </submittedName>
</protein>
<dbReference type="Proteomes" id="UP000887579">
    <property type="component" value="Unplaced"/>
</dbReference>
<accession>A0AC34FCC8</accession>